<organism evidence="8 9">
    <name type="scientific">Desulforhopalus singaporensis</name>
    <dbReference type="NCBI Taxonomy" id="91360"/>
    <lineage>
        <taxon>Bacteria</taxon>
        <taxon>Pseudomonadati</taxon>
        <taxon>Thermodesulfobacteriota</taxon>
        <taxon>Desulfobulbia</taxon>
        <taxon>Desulfobulbales</taxon>
        <taxon>Desulfocapsaceae</taxon>
        <taxon>Desulforhopalus</taxon>
    </lineage>
</organism>
<dbReference type="Gene3D" id="1.10.443.10">
    <property type="entry name" value="Intergrase catalytic core"/>
    <property type="match status" value="1"/>
</dbReference>
<protein>
    <submittedName>
        <fullName evidence="8">Site-specific recombinase XerD</fullName>
    </submittedName>
</protein>
<evidence type="ECO:0000259" key="6">
    <source>
        <dbReference type="PROSITE" id="PS51898"/>
    </source>
</evidence>
<dbReference type="InterPro" id="IPR010998">
    <property type="entry name" value="Integrase_recombinase_N"/>
</dbReference>
<keyword evidence="4" id="KW-0233">DNA recombination</keyword>
<dbReference type="InterPro" id="IPR050090">
    <property type="entry name" value="Tyrosine_recombinase_XerCD"/>
</dbReference>
<evidence type="ECO:0000256" key="5">
    <source>
        <dbReference type="PROSITE-ProRule" id="PRU01248"/>
    </source>
</evidence>
<name>A0A1H0RHG4_9BACT</name>
<dbReference type="AlphaFoldDB" id="A0A1H0RHG4"/>
<dbReference type="PROSITE" id="PS51900">
    <property type="entry name" value="CB"/>
    <property type="match status" value="1"/>
</dbReference>
<evidence type="ECO:0000256" key="2">
    <source>
        <dbReference type="ARBA" id="ARBA00022908"/>
    </source>
</evidence>
<dbReference type="SUPFAM" id="SSF56349">
    <property type="entry name" value="DNA breaking-rejoining enzymes"/>
    <property type="match status" value="1"/>
</dbReference>
<comment type="similarity">
    <text evidence="1">Belongs to the 'phage' integrase family.</text>
</comment>
<dbReference type="OrthoDB" id="5418315at2"/>
<dbReference type="PANTHER" id="PTHR30349:SF64">
    <property type="entry name" value="PROPHAGE INTEGRASE INTD-RELATED"/>
    <property type="match status" value="1"/>
</dbReference>
<accession>A0A1H0RHG4</accession>
<evidence type="ECO:0000256" key="1">
    <source>
        <dbReference type="ARBA" id="ARBA00008857"/>
    </source>
</evidence>
<dbReference type="CDD" id="cd00397">
    <property type="entry name" value="DNA_BRE_C"/>
    <property type="match status" value="1"/>
</dbReference>
<dbReference type="Proteomes" id="UP000199073">
    <property type="component" value="Unassembled WGS sequence"/>
</dbReference>
<dbReference type="InterPro" id="IPR044068">
    <property type="entry name" value="CB"/>
</dbReference>
<dbReference type="STRING" id="91360.SAMN05660330_02301"/>
<reference evidence="8 9" key="1">
    <citation type="submission" date="2016-10" db="EMBL/GenBank/DDBJ databases">
        <authorList>
            <person name="de Groot N.N."/>
        </authorList>
    </citation>
    <scope>NUCLEOTIDE SEQUENCE [LARGE SCALE GENOMIC DNA]</scope>
    <source>
        <strain evidence="8 9">DSM 12130</strain>
    </source>
</reference>
<dbReference type="InterPro" id="IPR002104">
    <property type="entry name" value="Integrase_catalytic"/>
</dbReference>
<evidence type="ECO:0000259" key="7">
    <source>
        <dbReference type="PROSITE" id="PS51900"/>
    </source>
</evidence>
<dbReference type="RefSeq" id="WP_092222931.1">
    <property type="nucleotide sequence ID" value="NZ_FNJI01000015.1"/>
</dbReference>
<evidence type="ECO:0000313" key="9">
    <source>
        <dbReference type="Proteomes" id="UP000199073"/>
    </source>
</evidence>
<dbReference type="GO" id="GO:0003677">
    <property type="term" value="F:DNA binding"/>
    <property type="evidence" value="ECO:0007669"/>
    <property type="project" value="UniProtKB-UniRule"/>
</dbReference>
<dbReference type="InterPro" id="IPR011010">
    <property type="entry name" value="DNA_brk_join_enz"/>
</dbReference>
<dbReference type="Gene3D" id="1.10.150.130">
    <property type="match status" value="1"/>
</dbReference>
<feature type="domain" description="Tyr recombinase" evidence="6">
    <location>
        <begin position="96"/>
        <end position="275"/>
    </location>
</feature>
<proteinExistence type="inferred from homology"/>
<feature type="domain" description="Core-binding (CB)" evidence="7">
    <location>
        <begin position="1"/>
        <end position="81"/>
    </location>
</feature>
<dbReference type="InterPro" id="IPR013762">
    <property type="entry name" value="Integrase-like_cat_sf"/>
</dbReference>
<keyword evidence="2" id="KW-0229">DNA integration</keyword>
<evidence type="ECO:0000313" key="8">
    <source>
        <dbReference type="EMBL" id="SDP29013.1"/>
    </source>
</evidence>
<sequence>MLVNEAVNNYMQYHEANSRPNTVRGFGFTLLRFADDFRGCDIRAVSENDVLSFLTKISSGKKQATKSSRASMLRAFYNFTADTAVPGLSNPCCRPMIRKIFRRPRMAPPRLVDKDLVDEIIYRTTDERSRLMMELMGRAGMRVGEVLGVRPDDIDDGKITIRRPKSGRLGEAVFIPKKLERRLMDYVRSCGIAGRSKIFDISYTTARRIVCRAGDVVGVKLRPHDLRRHAATQASRSGMPLEMVSKVILRHADLATTQRYLGEVNDMEASRWIEHLLG</sequence>
<evidence type="ECO:0000256" key="4">
    <source>
        <dbReference type="ARBA" id="ARBA00023172"/>
    </source>
</evidence>
<keyword evidence="9" id="KW-1185">Reference proteome</keyword>
<dbReference type="PROSITE" id="PS51898">
    <property type="entry name" value="TYR_RECOMBINASE"/>
    <property type="match status" value="1"/>
</dbReference>
<gene>
    <name evidence="8" type="ORF">SAMN05660330_02301</name>
</gene>
<dbReference type="Pfam" id="PF02899">
    <property type="entry name" value="Phage_int_SAM_1"/>
    <property type="match status" value="1"/>
</dbReference>
<dbReference type="InterPro" id="IPR004107">
    <property type="entry name" value="Integrase_SAM-like_N"/>
</dbReference>
<evidence type="ECO:0000256" key="3">
    <source>
        <dbReference type="ARBA" id="ARBA00023125"/>
    </source>
</evidence>
<dbReference type="EMBL" id="FNJI01000015">
    <property type="protein sequence ID" value="SDP29013.1"/>
    <property type="molecule type" value="Genomic_DNA"/>
</dbReference>
<dbReference type="GO" id="GO:0006310">
    <property type="term" value="P:DNA recombination"/>
    <property type="evidence" value="ECO:0007669"/>
    <property type="project" value="UniProtKB-KW"/>
</dbReference>
<dbReference type="Pfam" id="PF00589">
    <property type="entry name" value="Phage_integrase"/>
    <property type="match status" value="1"/>
</dbReference>
<dbReference type="GO" id="GO:0015074">
    <property type="term" value="P:DNA integration"/>
    <property type="evidence" value="ECO:0007669"/>
    <property type="project" value="UniProtKB-KW"/>
</dbReference>
<dbReference type="PANTHER" id="PTHR30349">
    <property type="entry name" value="PHAGE INTEGRASE-RELATED"/>
    <property type="match status" value="1"/>
</dbReference>
<keyword evidence="3 5" id="KW-0238">DNA-binding</keyword>